<feature type="domain" description="Thiamine phosphate synthase/TenI" evidence="12">
    <location>
        <begin position="28"/>
        <end position="228"/>
    </location>
</feature>
<dbReference type="GO" id="GO:0000287">
    <property type="term" value="F:magnesium ion binding"/>
    <property type="evidence" value="ECO:0007669"/>
    <property type="project" value="UniProtKB-UniRule"/>
</dbReference>
<dbReference type="GO" id="GO:0009228">
    <property type="term" value="P:thiamine biosynthetic process"/>
    <property type="evidence" value="ECO:0007669"/>
    <property type="project" value="UniProtKB-KW"/>
</dbReference>
<dbReference type="InterPro" id="IPR013785">
    <property type="entry name" value="Aldolase_TIM"/>
</dbReference>
<dbReference type="HAMAP" id="MF_00097">
    <property type="entry name" value="TMP_synthase"/>
    <property type="match status" value="1"/>
</dbReference>
<comment type="catalytic activity">
    <reaction evidence="7 9 10">
        <text>2-(2-carboxy-4-methylthiazol-5-yl)ethyl phosphate + 4-amino-2-methyl-5-(diphosphooxymethyl)pyrimidine + 2 H(+) = thiamine phosphate + CO2 + diphosphate</text>
        <dbReference type="Rhea" id="RHEA:47848"/>
        <dbReference type="ChEBI" id="CHEBI:15378"/>
        <dbReference type="ChEBI" id="CHEBI:16526"/>
        <dbReference type="ChEBI" id="CHEBI:33019"/>
        <dbReference type="ChEBI" id="CHEBI:37575"/>
        <dbReference type="ChEBI" id="CHEBI:57841"/>
        <dbReference type="ChEBI" id="CHEBI:62890"/>
        <dbReference type="EC" id="2.5.1.3"/>
    </reaction>
</comment>
<feature type="binding site" evidence="9">
    <location>
        <position position="96"/>
    </location>
    <ligand>
        <name>Mg(2+)</name>
        <dbReference type="ChEBI" id="CHEBI:18420"/>
    </ligand>
</feature>
<dbReference type="PANTHER" id="PTHR20857:SF23">
    <property type="entry name" value="THIAMINE BIOSYNTHETIC BIFUNCTIONAL ENZYME"/>
    <property type="match status" value="1"/>
</dbReference>
<dbReference type="SUPFAM" id="SSF51391">
    <property type="entry name" value="Thiamin phosphate synthase"/>
    <property type="match status" value="1"/>
</dbReference>
<accession>A0A484F3G9</accession>
<dbReference type="OrthoDB" id="85572at2157"/>
<reference evidence="13 14" key="1">
    <citation type="submission" date="2019-03" db="EMBL/GenBank/DDBJ databases">
        <title>Genomic Encyclopedia of Type Strains, Phase IV (KMG-IV): sequencing the most valuable type-strain genomes for metagenomic binning, comparative biology and taxonomic classification.</title>
        <authorList>
            <person name="Goeker M."/>
        </authorList>
    </citation>
    <scope>NUCLEOTIDE SEQUENCE [LARGE SCALE GENOMIC DNA]</scope>
    <source>
        <strain evidence="13 14">DSM 13328</strain>
    </source>
</reference>
<keyword evidence="4 9" id="KW-0460">Magnesium</keyword>
<evidence type="ECO:0000256" key="3">
    <source>
        <dbReference type="ARBA" id="ARBA00022723"/>
    </source>
</evidence>
<evidence type="ECO:0000313" key="14">
    <source>
        <dbReference type="Proteomes" id="UP000294855"/>
    </source>
</evidence>
<dbReference type="InterPro" id="IPR022998">
    <property type="entry name" value="ThiamineP_synth_TenI"/>
</dbReference>
<comment type="caution">
    <text evidence="13">The sequence shown here is derived from an EMBL/GenBank/DDBJ whole genome shotgun (WGS) entry which is preliminary data.</text>
</comment>
<dbReference type="InterPro" id="IPR034291">
    <property type="entry name" value="TMP_synthase"/>
</dbReference>
<feature type="binding site" evidence="9">
    <location>
        <position position="205"/>
    </location>
    <ligand>
        <name>2-[(2R,5Z)-2-carboxy-4-methylthiazol-5(2H)-ylidene]ethyl phosphate</name>
        <dbReference type="ChEBI" id="CHEBI:62899"/>
    </ligand>
</feature>
<keyword evidence="14" id="KW-1185">Reference proteome</keyword>
<dbReference type="GO" id="GO:0005737">
    <property type="term" value="C:cytoplasm"/>
    <property type="evidence" value="ECO:0007669"/>
    <property type="project" value="TreeGrafter"/>
</dbReference>
<evidence type="ECO:0000259" key="12">
    <source>
        <dbReference type="Pfam" id="PF02581"/>
    </source>
</evidence>
<evidence type="ECO:0000256" key="7">
    <source>
        <dbReference type="ARBA" id="ARBA00047851"/>
    </source>
</evidence>
<comment type="pathway">
    <text evidence="1 9 11">Cofactor biosynthesis; thiamine diphosphate biosynthesis; thiamine phosphate from 4-amino-2-methyl-5-diphosphomethylpyrimidine and 4-methyl-5-(2-phosphoethyl)-thiazole: step 1/1.</text>
</comment>
<protein>
    <recommendedName>
        <fullName evidence="9">Thiamine-phosphate synthase</fullName>
        <shortName evidence="9">TP synthase</shortName>
        <shortName evidence="9">TPS</shortName>
        <ecNumber evidence="9">2.5.1.3</ecNumber>
    </recommendedName>
    <alternativeName>
        <fullName evidence="9">Thiamine-phosphate pyrophosphorylase</fullName>
        <shortName evidence="9">TMP pyrophosphorylase</shortName>
        <shortName evidence="9">TMP-PPase</shortName>
    </alternativeName>
</protein>
<evidence type="ECO:0000256" key="9">
    <source>
        <dbReference type="HAMAP-Rule" id="MF_00097"/>
    </source>
</evidence>
<keyword evidence="3 9" id="KW-0479">Metal-binding</keyword>
<evidence type="ECO:0000256" key="6">
    <source>
        <dbReference type="ARBA" id="ARBA00047334"/>
    </source>
</evidence>
<dbReference type="Proteomes" id="UP000294855">
    <property type="component" value="Unassembled WGS sequence"/>
</dbReference>
<comment type="similarity">
    <text evidence="9 10">Belongs to the thiamine-phosphate synthase family.</text>
</comment>
<feature type="binding site" evidence="9">
    <location>
        <position position="171"/>
    </location>
    <ligand>
        <name>4-amino-2-methyl-5-(diphosphooxymethyl)pyrimidine</name>
        <dbReference type="ChEBI" id="CHEBI:57841"/>
    </ligand>
</feature>
<comment type="catalytic activity">
    <reaction evidence="8 9 10">
        <text>2-[(2R,5Z)-2-carboxy-4-methylthiazol-5(2H)-ylidene]ethyl phosphate + 4-amino-2-methyl-5-(diphosphooxymethyl)pyrimidine + 2 H(+) = thiamine phosphate + CO2 + diphosphate</text>
        <dbReference type="Rhea" id="RHEA:47844"/>
        <dbReference type="ChEBI" id="CHEBI:15378"/>
        <dbReference type="ChEBI" id="CHEBI:16526"/>
        <dbReference type="ChEBI" id="CHEBI:33019"/>
        <dbReference type="ChEBI" id="CHEBI:37575"/>
        <dbReference type="ChEBI" id="CHEBI:57841"/>
        <dbReference type="ChEBI" id="CHEBI:62899"/>
        <dbReference type="EC" id="2.5.1.3"/>
    </reaction>
</comment>
<feature type="binding site" evidence="9">
    <location>
        <begin position="59"/>
        <end position="63"/>
    </location>
    <ligand>
        <name>4-amino-2-methyl-5-(diphosphooxymethyl)pyrimidine</name>
        <dbReference type="ChEBI" id="CHEBI:57841"/>
    </ligand>
</feature>
<feature type="binding site" evidence="9">
    <location>
        <position position="95"/>
    </location>
    <ligand>
        <name>4-amino-2-methyl-5-(diphosphooxymethyl)pyrimidine</name>
        <dbReference type="ChEBI" id="CHEBI:57841"/>
    </ligand>
</feature>
<feature type="binding site" evidence="9">
    <location>
        <position position="120"/>
    </location>
    <ligand>
        <name>Mg(2+)</name>
        <dbReference type="ChEBI" id="CHEBI:18420"/>
    </ligand>
</feature>
<comment type="catalytic activity">
    <reaction evidence="6 9 10">
        <text>4-methyl-5-(2-phosphooxyethyl)-thiazole + 4-amino-2-methyl-5-(diphosphooxymethyl)pyrimidine + H(+) = thiamine phosphate + diphosphate</text>
        <dbReference type="Rhea" id="RHEA:22328"/>
        <dbReference type="ChEBI" id="CHEBI:15378"/>
        <dbReference type="ChEBI" id="CHEBI:33019"/>
        <dbReference type="ChEBI" id="CHEBI:37575"/>
        <dbReference type="ChEBI" id="CHEBI:57841"/>
        <dbReference type="ChEBI" id="CHEBI:58296"/>
        <dbReference type="EC" id="2.5.1.3"/>
    </reaction>
</comment>
<evidence type="ECO:0000256" key="8">
    <source>
        <dbReference type="ARBA" id="ARBA00047883"/>
    </source>
</evidence>
<dbReference type="EC" id="2.5.1.3" evidence="9"/>
<dbReference type="UniPathway" id="UPA00060">
    <property type="reaction ID" value="UER00141"/>
</dbReference>
<feature type="binding site" evidence="9">
    <location>
        <begin position="168"/>
        <end position="170"/>
    </location>
    <ligand>
        <name>2-[(2R,5Z)-2-carboxy-4-methylthiazol-5(2H)-ylidene]ethyl phosphate</name>
        <dbReference type="ChEBI" id="CHEBI:62899"/>
    </ligand>
</feature>
<feature type="binding site" evidence="9">
    <location>
        <position position="139"/>
    </location>
    <ligand>
        <name>4-amino-2-methyl-5-(diphosphooxymethyl)pyrimidine</name>
        <dbReference type="ChEBI" id="CHEBI:57841"/>
    </ligand>
</feature>
<evidence type="ECO:0000313" key="13">
    <source>
        <dbReference type="EMBL" id="TDQ67809.1"/>
    </source>
</evidence>
<dbReference type="AlphaFoldDB" id="A0A484F3G9"/>
<keyword evidence="2 9" id="KW-0808">Transferase</keyword>
<evidence type="ECO:0000256" key="4">
    <source>
        <dbReference type="ARBA" id="ARBA00022842"/>
    </source>
</evidence>
<dbReference type="CDD" id="cd00564">
    <property type="entry name" value="TMP_TenI"/>
    <property type="match status" value="1"/>
</dbReference>
<gene>
    <name evidence="9" type="primary">thiE</name>
    <name evidence="13" type="ORF">C7391_1362</name>
</gene>
<dbReference type="PANTHER" id="PTHR20857">
    <property type="entry name" value="THIAMINE-PHOSPHATE PYROPHOSPHORYLASE"/>
    <property type="match status" value="1"/>
</dbReference>
<dbReference type="GO" id="GO:0009229">
    <property type="term" value="P:thiamine diphosphate biosynthetic process"/>
    <property type="evidence" value="ECO:0007669"/>
    <property type="project" value="UniProtKB-UniRule"/>
</dbReference>
<dbReference type="GO" id="GO:0004789">
    <property type="term" value="F:thiamine-phosphate diphosphorylase activity"/>
    <property type="evidence" value="ECO:0007669"/>
    <property type="project" value="UniProtKB-UniRule"/>
</dbReference>
<name>A0A484F3G9_9EURY</name>
<evidence type="ECO:0000256" key="1">
    <source>
        <dbReference type="ARBA" id="ARBA00005165"/>
    </source>
</evidence>
<proteinExistence type="inferred from homology"/>
<sequence>MEIEANPLNSLVPLNHHNHLRTSFDLSVYFIAGPENLKPDDTFQNLLSKAIAGGITFFQLRSKTASAREIMELGRIAAEEIKKAGKSEQIALVIDDRLDIALALRAEGVKIDGVHLGQSDIPVEFAREMLGENAIVGLSARSEELFDYVKNFKPGIVDYLGAGPLHETQTKPDCGLVNGVVIERTFDEIQKLKTLSPLPIVVGGGVKAEDLPRLKATGIDGFFVVSAIASSDDPFNATETLVNIWKN</sequence>
<evidence type="ECO:0000256" key="10">
    <source>
        <dbReference type="RuleBase" id="RU003826"/>
    </source>
</evidence>
<feature type="binding site" evidence="9">
    <location>
        <begin position="225"/>
        <end position="226"/>
    </location>
    <ligand>
        <name>2-[(2R,5Z)-2-carboxy-4-methylthiazol-5(2H)-ylidene]ethyl phosphate</name>
        <dbReference type="ChEBI" id="CHEBI:62899"/>
    </ligand>
</feature>
<dbReference type="RefSeq" id="WP_208107080.1">
    <property type="nucleotide sequence ID" value="NZ_JAHDUW010000001.1"/>
</dbReference>
<evidence type="ECO:0000256" key="11">
    <source>
        <dbReference type="RuleBase" id="RU004253"/>
    </source>
</evidence>
<dbReference type="Pfam" id="PF02581">
    <property type="entry name" value="TMP-TENI"/>
    <property type="match status" value="1"/>
</dbReference>
<dbReference type="Gene3D" id="3.20.20.70">
    <property type="entry name" value="Aldolase class I"/>
    <property type="match status" value="1"/>
</dbReference>
<dbReference type="NCBIfam" id="TIGR00693">
    <property type="entry name" value="thiE"/>
    <property type="match status" value="1"/>
</dbReference>
<dbReference type="InterPro" id="IPR036206">
    <property type="entry name" value="ThiamineP_synth_sf"/>
</dbReference>
<keyword evidence="5 9" id="KW-0784">Thiamine biosynthesis</keyword>
<evidence type="ECO:0000256" key="2">
    <source>
        <dbReference type="ARBA" id="ARBA00022679"/>
    </source>
</evidence>
<comment type="cofactor">
    <cofactor evidence="9">
        <name>Mg(2+)</name>
        <dbReference type="ChEBI" id="CHEBI:18420"/>
    </cofactor>
    <text evidence="9">Binds 1 Mg(2+) ion per subunit.</text>
</comment>
<comment type="function">
    <text evidence="9">Condenses 4-methyl-5-(beta-hydroxyethyl)thiazole monophosphate (THZ-P) and 2-methyl-4-amino-5-hydroxymethyl pyrimidine pyrophosphate (HMP-PP) to form thiamine monophosphate (TMP).</text>
</comment>
<evidence type="ECO:0000256" key="5">
    <source>
        <dbReference type="ARBA" id="ARBA00022977"/>
    </source>
</evidence>
<organism evidence="13 14">
    <name type="scientific">Methanimicrococcus blatticola</name>
    <dbReference type="NCBI Taxonomy" id="91560"/>
    <lineage>
        <taxon>Archaea</taxon>
        <taxon>Methanobacteriati</taxon>
        <taxon>Methanobacteriota</taxon>
        <taxon>Stenosarchaea group</taxon>
        <taxon>Methanomicrobia</taxon>
        <taxon>Methanosarcinales</taxon>
        <taxon>Methanosarcinaceae</taxon>
        <taxon>Methanimicrococcus</taxon>
    </lineage>
</organism>
<dbReference type="EMBL" id="SNYS01000010">
    <property type="protein sequence ID" value="TDQ67809.1"/>
    <property type="molecule type" value="Genomic_DNA"/>
</dbReference>